<feature type="compositionally biased region" description="Polar residues" evidence="1">
    <location>
        <begin position="307"/>
        <end position="329"/>
    </location>
</feature>
<dbReference type="EMBL" id="JAWDGP010006323">
    <property type="protein sequence ID" value="KAK3743076.1"/>
    <property type="molecule type" value="Genomic_DNA"/>
</dbReference>
<protein>
    <recommendedName>
        <fullName evidence="4">DDE-1 domain-containing protein</fullName>
    </recommendedName>
</protein>
<feature type="region of interest" description="Disordered" evidence="1">
    <location>
        <begin position="275"/>
        <end position="294"/>
    </location>
</feature>
<comment type="caution">
    <text evidence="2">The sequence shown here is derived from an EMBL/GenBank/DDBJ whole genome shotgun (WGS) entry which is preliminary data.</text>
</comment>
<evidence type="ECO:0000256" key="1">
    <source>
        <dbReference type="SAM" id="MobiDB-lite"/>
    </source>
</evidence>
<reference evidence="2" key="1">
    <citation type="journal article" date="2023" name="G3 (Bethesda)">
        <title>A reference genome for the long-term kleptoplast-retaining sea slug Elysia crispata morphotype clarki.</title>
        <authorList>
            <person name="Eastman K.E."/>
            <person name="Pendleton A.L."/>
            <person name="Shaikh M.A."/>
            <person name="Suttiyut T."/>
            <person name="Ogas R."/>
            <person name="Tomko P."/>
            <person name="Gavelis G."/>
            <person name="Widhalm J.R."/>
            <person name="Wisecaver J.H."/>
        </authorList>
    </citation>
    <scope>NUCLEOTIDE SEQUENCE</scope>
    <source>
        <strain evidence="2">ECLA1</strain>
    </source>
</reference>
<sequence>MDGENFEEWFMSIVVPWVRRREGPKVTIGDNLSSHLSASVLEKCGTNNIRFLLLTLKGANKCQPLGVTLSFLGPMKRERRKLMEEHKMKNPKSTSLAKLIFPCLLSKVIDGMGMRVPQNLVSGFRACGITPLNADAVLKKYPAAADAENQRRVAEVSPAVLEYLQQFWDISNSSGISAAILGYLQQFWDIPSSSGISAAILGYLQQFWNICTVLKYLQQFWNICSSSRIFQEFWNISNSSGISPAVLKYLQQFWNISNSSGISPEVLEYLQQFKDSPGAKQTPRPSRKKLNIEPGKSITAADLHNASDPSESSASRKCANTTSAVQHPPSSAIESSDMSDDSIDEWHPEKNLEMFFSI</sequence>
<feature type="region of interest" description="Disordered" evidence="1">
    <location>
        <begin position="300"/>
        <end position="346"/>
    </location>
</feature>
<organism evidence="2 3">
    <name type="scientific">Elysia crispata</name>
    <name type="common">lettuce slug</name>
    <dbReference type="NCBI Taxonomy" id="231223"/>
    <lineage>
        <taxon>Eukaryota</taxon>
        <taxon>Metazoa</taxon>
        <taxon>Spiralia</taxon>
        <taxon>Lophotrochozoa</taxon>
        <taxon>Mollusca</taxon>
        <taxon>Gastropoda</taxon>
        <taxon>Heterobranchia</taxon>
        <taxon>Euthyneura</taxon>
        <taxon>Panpulmonata</taxon>
        <taxon>Sacoglossa</taxon>
        <taxon>Placobranchoidea</taxon>
        <taxon>Plakobranchidae</taxon>
        <taxon>Elysia</taxon>
    </lineage>
</organism>
<proteinExistence type="predicted"/>
<evidence type="ECO:0000313" key="3">
    <source>
        <dbReference type="Proteomes" id="UP001283361"/>
    </source>
</evidence>
<dbReference type="AlphaFoldDB" id="A0AAE0YEP2"/>
<gene>
    <name evidence="2" type="ORF">RRG08_063939</name>
</gene>
<evidence type="ECO:0000313" key="2">
    <source>
        <dbReference type="EMBL" id="KAK3743076.1"/>
    </source>
</evidence>
<name>A0AAE0YEP2_9GAST</name>
<keyword evidence="3" id="KW-1185">Reference proteome</keyword>
<evidence type="ECO:0008006" key="4">
    <source>
        <dbReference type="Google" id="ProtNLM"/>
    </source>
</evidence>
<accession>A0AAE0YEP2</accession>
<dbReference type="Proteomes" id="UP001283361">
    <property type="component" value="Unassembled WGS sequence"/>
</dbReference>